<dbReference type="InterPro" id="IPR001466">
    <property type="entry name" value="Beta-lactam-related"/>
</dbReference>
<evidence type="ECO:0000259" key="2">
    <source>
        <dbReference type="Pfam" id="PF00144"/>
    </source>
</evidence>
<dbReference type="InterPro" id="IPR012338">
    <property type="entry name" value="Beta-lactam/transpept-like"/>
</dbReference>
<protein>
    <submittedName>
        <fullName evidence="3">Serine hydrolase domain-containing protein</fullName>
        <ecNumber evidence="3">3.1.1.103</ecNumber>
    </submittedName>
</protein>
<dbReference type="RefSeq" id="WP_348391089.1">
    <property type="nucleotide sequence ID" value="NZ_CP134145.1"/>
</dbReference>
<feature type="signal peptide" evidence="1">
    <location>
        <begin position="1"/>
        <end position="20"/>
    </location>
</feature>
<accession>A0ABY9TT13</accession>
<keyword evidence="1" id="KW-0732">Signal</keyword>
<organism evidence="3 4">
    <name type="scientific">Thalassotalea psychrophila</name>
    <dbReference type="NCBI Taxonomy" id="3065647"/>
    <lineage>
        <taxon>Bacteria</taxon>
        <taxon>Pseudomonadati</taxon>
        <taxon>Pseudomonadota</taxon>
        <taxon>Gammaproteobacteria</taxon>
        <taxon>Alteromonadales</taxon>
        <taxon>Colwelliaceae</taxon>
        <taxon>Thalassotalea</taxon>
    </lineage>
</organism>
<dbReference type="PANTHER" id="PTHR46825:SF9">
    <property type="entry name" value="BETA-LACTAMASE-RELATED DOMAIN-CONTAINING PROTEIN"/>
    <property type="match status" value="1"/>
</dbReference>
<dbReference type="EC" id="3.1.1.103" evidence="3"/>
<sequence length="451" mass="50108">MKRTICAVLLLSFGLNMTIAAENDSKKNYENILINNVESKGPGVAVIISQNGKVLYKGARGLANIEHNIALTTDSVFRLGSITKQFTAAAIMILQEQNKLSVSDNIHKYVPEFPTEGQVVTIEHLLTHTSGIANYTEDENIWNNLIPTATTLDDMLKEFAKHPMPLKTGEAMRYSNTGYVLLGKIIEVASGESYADFVEQHIFAKLGMKNSQYGGTQLITNRANGYSRSEHGYVNADPINMMWPHAAGSLLSTVDDLNIWFYALRNGTLISKDSYQQMVSEFELNDKSMSDYGYGLGLFKVNKFDAIGHGGGIHGFVTNALYIPEEDLYIAVLNNNDSGNPQNLALLLAAKALNIDIPEFKAIDLSEEKIKAMMGTYSVNSESQRTLSFESGSVYSQRDDGHKWLIKPMSDNSFYYEGSLSYFYIDKNDKDQQVMNFYSNLSTTADVAIKN</sequence>
<feature type="chain" id="PRO_5047274294" evidence="1">
    <location>
        <begin position="21"/>
        <end position="451"/>
    </location>
</feature>
<reference evidence="4" key="1">
    <citation type="submission" date="2023-09" db="EMBL/GenBank/DDBJ databases">
        <authorList>
            <person name="Li S."/>
            <person name="Li X."/>
            <person name="Zhang C."/>
            <person name="Zhao Z."/>
        </authorList>
    </citation>
    <scope>NUCLEOTIDE SEQUENCE [LARGE SCALE GENOMIC DNA]</scope>
    <source>
        <strain evidence="4">SQ149</strain>
    </source>
</reference>
<dbReference type="InterPro" id="IPR050491">
    <property type="entry name" value="AmpC-like"/>
</dbReference>
<name>A0ABY9TT13_9GAMM</name>
<keyword evidence="3" id="KW-0378">Hydrolase</keyword>
<dbReference type="SUPFAM" id="SSF56601">
    <property type="entry name" value="beta-lactamase/transpeptidase-like"/>
    <property type="match status" value="1"/>
</dbReference>
<dbReference type="Proteomes" id="UP001258994">
    <property type="component" value="Chromosome"/>
</dbReference>
<keyword evidence="4" id="KW-1185">Reference proteome</keyword>
<proteinExistence type="predicted"/>
<gene>
    <name evidence="3" type="ORF">RGQ13_17900</name>
</gene>
<dbReference type="Pfam" id="PF00144">
    <property type="entry name" value="Beta-lactamase"/>
    <property type="match status" value="1"/>
</dbReference>
<dbReference type="GO" id="GO:0016787">
    <property type="term" value="F:hydrolase activity"/>
    <property type="evidence" value="ECO:0007669"/>
    <property type="project" value="UniProtKB-KW"/>
</dbReference>
<evidence type="ECO:0000313" key="3">
    <source>
        <dbReference type="EMBL" id="WNC71969.1"/>
    </source>
</evidence>
<dbReference type="Gene3D" id="3.40.710.10">
    <property type="entry name" value="DD-peptidase/beta-lactamase superfamily"/>
    <property type="match status" value="1"/>
</dbReference>
<dbReference type="PANTHER" id="PTHR46825">
    <property type="entry name" value="D-ALANYL-D-ALANINE-CARBOXYPEPTIDASE/ENDOPEPTIDASE AMPH"/>
    <property type="match status" value="1"/>
</dbReference>
<evidence type="ECO:0000256" key="1">
    <source>
        <dbReference type="SAM" id="SignalP"/>
    </source>
</evidence>
<evidence type="ECO:0000313" key="4">
    <source>
        <dbReference type="Proteomes" id="UP001258994"/>
    </source>
</evidence>
<dbReference type="EMBL" id="CP134145">
    <property type="protein sequence ID" value="WNC71969.1"/>
    <property type="molecule type" value="Genomic_DNA"/>
</dbReference>
<feature type="domain" description="Beta-lactamase-related" evidence="2">
    <location>
        <begin position="40"/>
        <end position="343"/>
    </location>
</feature>